<dbReference type="Proteomes" id="UP001054252">
    <property type="component" value="Unassembled WGS sequence"/>
</dbReference>
<dbReference type="Pfam" id="PF25597">
    <property type="entry name" value="SH3_retrovirus"/>
    <property type="match status" value="1"/>
</dbReference>
<gene>
    <name evidence="5" type="ORF">SLEP1_g23086</name>
</gene>
<evidence type="ECO:0000256" key="1">
    <source>
        <dbReference type="ARBA" id="ARBA00022723"/>
    </source>
</evidence>
<accession>A0AAV5JKK6</accession>
<dbReference type="EMBL" id="BPVZ01000035">
    <property type="protein sequence ID" value="GKV11868.1"/>
    <property type="molecule type" value="Genomic_DNA"/>
</dbReference>
<dbReference type="SUPFAM" id="SSF53098">
    <property type="entry name" value="Ribonuclease H-like"/>
    <property type="match status" value="1"/>
</dbReference>
<dbReference type="GO" id="GO:0015074">
    <property type="term" value="P:DNA integration"/>
    <property type="evidence" value="ECO:0007669"/>
    <property type="project" value="InterPro"/>
</dbReference>
<sequence>METKSEALATFKNFKVLAENEVGRSVKVLRTDRGGGFNSKEFSDFCESNGIRRQLTAAYTPQQNGVCERRNCTIMNMVRSLMSKSGLPKEFWPEVVNWSVHILNRSPTSLLPDLTPEEAWSGRRPAVDYFRIFGCIAYAHVPDQKRSKLDDKGEKCIFLGVSDQSKAYRLYNPLTKKVIISRDAVFDEASTWSWTEKSGQQIPADFENGEDLTVQNSEGQTSADLEVSRQTAEESLPTEVEFSTGGSLPSTPELESGTELEFGTSSRPQRKKRRPVWLEDYEVTDLPQDDVPVNHFALFVDCDPLTYEEAVKEEKWQKAMAEEIGYIERNQTWELTDLLEGHKTIGVKWIYKTKLKENGTVDKFKARLVTKGYKQEFGIDYQEVFAPVARMDTIRLVFIDQLPGYVKSGSEHKIYRLKKALYGLKQAPRAWYSRIDAYFLKEGFQKCPYEHTLYIKFGDGGKLIIVCLYVDDLIYTGNDFGMLEKFKQSMKLEFEMTDLGLLHYFLGLEVVQSDSRIFVCQKKYVQEVLDRFQMKNCNSVTTPVDKGVKLVKDPGGRSVDSKLYKQIVGSLMYLIATRPDIMHGVSLISRYMEHPKELHLQTAKRILRYLCGTADFGLFYKKGDQTVIMLEIWMTEKALLGLFLCWDMVQFHGLQRSTHCDFIHNRSGLCGSNFLCLSSYLVEKNYGRTSAEST</sequence>
<dbReference type="PROSITE" id="PS50994">
    <property type="entry name" value="INTEGRASE"/>
    <property type="match status" value="1"/>
</dbReference>
<keyword evidence="1" id="KW-0479">Metal-binding</keyword>
<dbReference type="InterPro" id="IPR036397">
    <property type="entry name" value="RNaseH_sf"/>
</dbReference>
<keyword evidence="6" id="KW-1185">Reference proteome</keyword>
<dbReference type="PANTHER" id="PTHR42648:SF18">
    <property type="entry name" value="RETROTRANSPOSON, UNCLASSIFIED-LIKE PROTEIN"/>
    <property type="match status" value="1"/>
</dbReference>
<comment type="caution">
    <text evidence="5">The sequence shown here is derived from an EMBL/GenBank/DDBJ whole genome shotgun (WGS) entry which is preliminary data.</text>
</comment>
<dbReference type="InterPro" id="IPR039537">
    <property type="entry name" value="Retrotran_Ty1/copia-like"/>
</dbReference>
<dbReference type="PANTHER" id="PTHR42648">
    <property type="entry name" value="TRANSPOSASE, PUTATIVE-RELATED"/>
    <property type="match status" value="1"/>
</dbReference>
<reference evidence="5 6" key="1">
    <citation type="journal article" date="2021" name="Commun. Biol.">
        <title>The genome of Shorea leprosula (Dipterocarpaceae) highlights the ecological relevance of drought in aseasonal tropical rainforests.</title>
        <authorList>
            <person name="Ng K.K.S."/>
            <person name="Kobayashi M.J."/>
            <person name="Fawcett J.A."/>
            <person name="Hatakeyama M."/>
            <person name="Paape T."/>
            <person name="Ng C.H."/>
            <person name="Ang C.C."/>
            <person name="Tnah L.H."/>
            <person name="Lee C.T."/>
            <person name="Nishiyama T."/>
            <person name="Sese J."/>
            <person name="O'Brien M.J."/>
            <person name="Copetti D."/>
            <person name="Mohd Noor M.I."/>
            <person name="Ong R.C."/>
            <person name="Putra M."/>
            <person name="Sireger I.Z."/>
            <person name="Indrioko S."/>
            <person name="Kosugi Y."/>
            <person name="Izuno A."/>
            <person name="Isagi Y."/>
            <person name="Lee S.L."/>
            <person name="Shimizu K.K."/>
        </authorList>
    </citation>
    <scope>NUCLEOTIDE SEQUENCE [LARGE SCALE GENOMIC DNA]</scope>
    <source>
        <strain evidence="5">214</strain>
    </source>
</reference>
<dbReference type="GO" id="GO:0016787">
    <property type="term" value="F:hydrolase activity"/>
    <property type="evidence" value="ECO:0007669"/>
    <property type="project" value="UniProtKB-KW"/>
</dbReference>
<dbReference type="InterPro" id="IPR013103">
    <property type="entry name" value="RVT_2"/>
</dbReference>
<organism evidence="5 6">
    <name type="scientific">Rubroshorea leprosula</name>
    <dbReference type="NCBI Taxonomy" id="152421"/>
    <lineage>
        <taxon>Eukaryota</taxon>
        <taxon>Viridiplantae</taxon>
        <taxon>Streptophyta</taxon>
        <taxon>Embryophyta</taxon>
        <taxon>Tracheophyta</taxon>
        <taxon>Spermatophyta</taxon>
        <taxon>Magnoliopsida</taxon>
        <taxon>eudicotyledons</taxon>
        <taxon>Gunneridae</taxon>
        <taxon>Pentapetalae</taxon>
        <taxon>rosids</taxon>
        <taxon>malvids</taxon>
        <taxon>Malvales</taxon>
        <taxon>Dipterocarpaceae</taxon>
        <taxon>Rubroshorea</taxon>
    </lineage>
</organism>
<name>A0AAV5JKK6_9ROSI</name>
<dbReference type="AlphaFoldDB" id="A0AAV5JKK6"/>
<evidence type="ECO:0000259" key="4">
    <source>
        <dbReference type="PROSITE" id="PS50994"/>
    </source>
</evidence>
<dbReference type="SUPFAM" id="SSF56672">
    <property type="entry name" value="DNA/RNA polymerases"/>
    <property type="match status" value="1"/>
</dbReference>
<protein>
    <recommendedName>
        <fullName evidence="4">Integrase catalytic domain-containing protein</fullName>
    </recommendedName>
</protein>
<evidence type="ECO:0000256" key="3">
    <source>
        <dbReference type="SAM" id="MobiDB-lite"/>
    </source>
</evidence>
<dbReference type="InterPro" id="IPR057670">
    <property type="entry name" value="SH3_retrovirus"/>
</dbReference>
<evidence type="ECO:0000313" key="5">
    <source>
        <dbReference type="EMBL" id="GKV11868.1"/>
    </source>
</evidence>
<feature type="domain" description="Integrase catalytic" evidence="4">
    <location>
        <begin position="1"/>
        <end position="124"/>
    </location>
</feature>
<dbReference type="InterPro" id="IPR012337">
    <property type="entry name" value="RNaseH-like_sf"/>
</dbReference>
<proteinExistence type="predicted"/>
<dbReference type="Gene3D" id="3.30.420.10">
    <property type="entry name" value="Ribonuclease H-like superfamily/Ribonuclease H"/>
    <property type="match status" value="1"/>
</dbReference>
<dbReference type="GO" id="GO:0003676">
    <property type="term" value="F:nucleic acid binding"/>
    <property type="evidence" value="ECO:0007669"/>
    <property type="project" value="InterPro"/>
</dbReference>
<dbReference type="Pfam" id="PF07727">
    <property type="entry name" value="RVT_2"/>
    <property type="match status" value="1"/>
</dbReference>
<dbReference type="InterPro" id="IPR043502">
    <property type="entry name" value="DNA/RNA_pol_sf"/>
</dbReference>
<evidence type="ECO:0000256" key="2">
    <source>
        <dbReference type="ARBA" id="ARBA00022801"/>
    </source>
</evidence>
<evidence type="ECO:0000313" key="6">
    <source>
        <dbReference type="Proteomes" id="UP001054252"/>
    </source>
</evidence>
<dbReference type="GO" id="GO:0046872">
    <property type="term" value="F:metal ion binding"/>
    <property type="evidence" value="ECO:0007669"/>
    <property type="project" value="UniProtKB-KW"/>
</dbReference>
<keyword evidence="2" id="KW-0378">Hydrolase</keyword>
<feature type="region of interest" description="Disordered" evidence="3">
    <location>
        <begin position="217"/>
        <end position="267"/>
    </location>
</feature>
<dbReference type="InterPro" id="IPR001584">
    <property type="entry name" value="Integrase_cat-core"/>
</dbReference>